<dbReference type="RefSeq" id="XP_067922906.1">
    <property type="nucleotide sequence ID" value="XM_068065121.1"/>
</dbReference>
<sequence>MLLSWCHYHRSLSFSLLAGRLLIRSPVYDALRTRRTPHDIRGRVVLPEFLPWRQMAKKMVLHTSVRTSGSLLCSILGQETGSADALFQARFLSGNRSPLPSFDV</sequence>
<keyword evidence="2" id="KW-1185">Reference proteome</keyword>
<gene>
    <name evidence="1" type="ORF">CSUI_004940</name>
</gene>
<dbReference type="GeneID" id="94428332"/>
<proteinExistence type="predicted"/>
<organism evidence="1 2">
    <name type="scientific">Cystoisospora suis</name>
    <dbReference type="NCBI Taxonomy" id="483139"/>
    <lineage>
        <taxon>Eukaryota</taxon>
        <taxon>Sar</taxon>
        <taxon>Alveolata</taxon>
        <taxon>Apicomplexa</taxon>
        <taxon>Conoidasida</taxon>
        <taxon>Coccidia</taxon>
        <taxon>Eucoccidiorida</taxon>
        <taxon>Eimeriorina</taxon>
        <taxon>Sarcocystidae</taxon>
        <taxon>Cystoisospora</taxon>
    </lineage>
</organism>
<protein>
    <submittedName>
        <fullName evidence="1">Uncharacterized protein</fullName>
    </submittedName>
</protein>
<dbReference type="AlphaFoldDB" id="A0A2C6KZA3"/>
<dbReference type="Proteomes" id="UP000221165">
    <property type="component" value="Unassembled WGS sequence"/>
</dbReference>
<dbReference type="EMBL" id="MIGC01002365">
    <property type="protein sequence ID" value="PHJ21222.1"/>
    <property type="molecule type" value="Genomic_DNA"/>
</dbReference>
<evidence type="ECO:0000313" key="2">
    <source>
        <dbReference type="Proteomes" id="UP000221165"/>
    </source>
</evidence>
<comment type="caution">
    <text evidence="1">The sequence shown here is derived from an EMBL/GenBank/DDBJ whole genome shotgun (WGS) entry which is preliminary data.</text>
</comment>
<name>A0A2C6KZA3_9APIC</name>
<reference evidence="1 2" key="1">
    <citation type="journal article" date="2017" name="Int. J. Parasitol.">
        <title>The genome of the protozoan parasite Cystoisospora suis and a reverse vaccinology approach to identify vaccine candidates.</title>
        <authorList>
            <person name="Palmieri N."/>
            <person name="Shrestha A."/>
            <person name="Ruttkowski B."/>
            <person name="Beck T."/>
            <person name="Vogl C."/>
            <person name="Tomley F."/>
            <person name="Blake D.P."/>
            <person name="Joachim A."/>
        </authorList>
    </citation>
    <scope>NUCLEOTIDE SEQUENCE [LARGE SCALE GENOMIC DNA]</scope>
    <source>
        <strain evidence="1 2">Wien I</strain>
    </source>
</reference>
<accession>A0A2C6KZA3</accession>
<dbReference type="VEuPathDB" id="ToxoDB:CSUI_004940"/>
<evidence type="ECO:0000313" key="1">
    <source>
        <dbReference type="EMBL" id="PHJ21222.1"/>
    </source>
</evidence>